<evidence type="ECO:0000256" key="1">
    <source>
        <dbReference type="SAM" id="MobiDB-lite"/>
    </source>
</evidence>
<feature type="signal peptide" evidence="2">
    <location>
        <begin position="1"/>
        <end position="20"/>
    </location>
</feature>
<feature type="chain" id="PRO_5041208587" evidence="2">
    <location>
        <begin position="21"/>
        <end position="177"/>
    </location>
</feature>
<evidence type="ECO:0000313" key="3">
    <source>
        <dbReference type="EMBL" id="KAK0658387.1"/>
    </source>
</evidence>
<organism evidence="3 4">
    <name type="scientific">Lasiodiplodia hormozganensis</name>
    <dbReference type="NCBI Taxonomy" id="869390"/>
    <lineage>
        <taxon>Eukaryota</taxon>
        <taxon>Fungi</taxon>
        <taxon>Dikarya</taxon>
        <taxon>Ascomycota</taxon>
        <taxon>Pezizomycotina</taxon>
        <taxon>Dothideomycetes</taxon>
        <taxon>Dothideomycetes incertae sedis</taxon>
        <taxon>Botryosphaeriales</taxon>
        <taxon>Botryosphaeriaceae</taxon>
        <taxon>Lasiodiplodia</taxon>
    </lineage>
</organism>
<keyword evidence="4" id="KW-1185">Reference proteome</keyword>
<accession>A0AA40D1J8</accession>
<dbReference type="EMBL" id="JAUJDW010000018">
    <property type="protein sequence ID" value="KAK0658387.1"/>
    <property type="molecule type" value="Genomic_DNA"/>
</dbReference>
<evidence type="ECO:0000313" key="4">
    <source>
        <dbReference type="Proteomes" id="UP001175001"/>
    </source>
</evidence>
<feature type="compositionally biased region" description="Acidic residues" evidence="1">
    <location>
        <begin position="154"/>
        <end position="177"/>
    </location>
</feature>
<dbReference type="AlphaFoldDB" id="A0AA40D1J8"/>
<feature type="region of interest" description="Disordered" evidence="1">
    <location>
        <begin position="152"/>
        <end position="177"/>
    </location>
</feature>
<dbReference type="Pfam" id="PF19271">
    <property type="entry name" value="Nis1"/>
    <property type="match status" value="1"/>
</dbReference>
<keyword evidence="2" id="KW-0732">Signal</keyword>
<dbReference type="Proteomes" id="UP001175001">
    <property type="component" value="Unassembled WGS sequence"/>
</dbReference>
<protein>
    <submittedName>
        <fullName evidence="3">Uncharacterized protein</fullName>
    </submittedName>
</protein>
<comment type="caution">
    <text evidence="3">The sequence shown here is derived from an EMBL/GenBank/DDBJ whole genome shotgun (WGS) entry which is preliminary data.</text>
</comment>
<gene>
    <name evidence="3" type="ORF">DIS24_g4803</name>
</gene>
<dbReference type="InterPro" id="IPR045469">
    <property type="entry name" value="Nis1"/>
</dbReference>
<evidence type="ECO:0000256" key="2">
    <source>
        <dbReference type="SAM" id="SignalP"/>
    </source>
</evidence>
<sequence length="177" mass="19075">MKFSTSILAGLLSISSMAAGHIVAFALPKQLESGQNFAARLIDDGNMSREHDIFVTFGAVPAEYARKDMLGAAFLGQKTLYPPGKLSSTHGHNISVPLYVPASFPKGKAVVTGALFSVQHTDDSNYSPSISYLTATVNVTNAMHLLGARSVMDDRDDMDDDEDDDNDDDVDDDDDDE</sequence>
<proteinExistence type="predicted"/>
<name>A0AA40D1J8_9PEZI</name>
<reference evidence="3" key="1">
    <citation type="submission" date="2023-06" db="EMBL/GenBank/DDBJ databases">
        <title>Multi-omics analyses reveal the molecular pathogenesis toolkit of Lasiodiplodia hormozganensis, a cross-kingdom pathogen.</title>
        <authorList>
            <person name="Felix C."/>
            <person name="Meneses R."/>
            <person name="Goncalves M.F.M."/>
            <person name="Tilleman L."/>
            <person name="Duarte A.S."/>
            <person name="Jorrin-Novo J.V."/>
            <person name="Van De Peer Y."/>
            <person name="Deforce D."/>
            <person name="Van Nieuwerburgh F."/>
            <person name="Esteves A.C."/>
            <person name="Alves A."/>
        </authorList>
    </citation>
    <scope>NUCLEOTIDE SEQUENCE</scope>
    <source>
        <strain evidence="3">CBS 339.90</strain>
    </source>
</reference>